<name>A0A2N3XU06_SACSN</name>
<dbReference type="Pfam" id="PF04149">
    <property type="entry name" value="DUF397"/>
    <property type="match status" value="1"/>
</dbReference>
<organism evidence="2 3">
    <name type="scientific">Saccharopolyspora spinosa</name>
    <dbReference type="NCBI Taxonomy" id="60894"/>
    <lineage>
        <taxon>Bacteria</taxon>
        <taxon>Bacillati</taxon>
        <taxon>Actinomycetota</taxon>
        <taxon>Actinomycetes</taxon>
        <taxon>Pseudonocardiales</taxon>
        <taxon>Pseudonocardiaceae</taxon>
        <taxon>Saccharopolyspora</taxon>
    </lineage>
</organism>
<proteinExistence type="predicted"/>
<sequence>MTSQTWRKSSYSNGHGGMCVEVAHWRKSTRSASQSNCVEVGAGTDVVGVRDTKDRDGGTLAFQSQAWASFLAAVKAERFG</sequence>
<dbReference type="STRING" id="994479.GCA_000194155_04420"/>
<comment type="caution">
    <text evidence="2">The sequence shown here is derived from an EMBL/GenBank/DDBJ whole genome shotgun (WGS) entry which is preliminary data.</text>
</comment>
<feature type="domain" description="DUF397" evidence="1">
    <location>
        <begin position="23"/>
        <end position="75"/>
    </location>
</feature>
<protein>
    <submittedName>
        <fullName evidence="2">Uncharacterized protein DUF397</fullName>
    </submittedName>
</protein>
<dbReference type="Proteomes" id="UP000233786">
    <property type="component" value="Unassembled WGS sequence"/>
</dbReference>
<accession>A0A2N3XU06</accession>
<dbReference type="AlphaFoldDB" id="A0A2N3XU06"/>
<evidence type="ECO:0000313" key="3">
    <source>
        <dbReference type="Proteomes" id="UP000233786"/>
    </source>
</evidence>
<evidence type="ECO:0000313" key="2">
    <source>
        <dbReference type="EMBL" id="PKW14119.1"/>
    </source>
</evidence>
<evidence type="ECO:0000259" key="1">
    <source>
        <dbReference type="Pfam" id="PF04149"/>
    </source>
</evidence>
<dbReference type="InterPro" id="IPR007278">
    <property type="entry name" value="DUF397"/>
</dbReference>
<dbReference type="RefSeq" id="WP_101377194.1">
    <property type="nucleotide sequence ID" value="NZ_CP061007.1"/>
</dbReference>
<gene>
    <name evidence="2" type="ORF">A8926_1709</name>
</gene>
<dbReference type="OrthoDB" id="4570646at2"/>
<dbReference type="EMBL" id="PJNB01000001">
    <property type="protein sequence ID" value="PKW14119.1"/>
    <property type="molecule type" value="Genomic_DNA"/>
</dbReference>
<keyword evidence="3" id="KW-1185">Reference proteome</keyword>
<reference evidence="2" key="1">
    <citation type="submission" date="2017-12" db="EMBL/GenBank/DDBJ databases">
        <title>Sequencing the genomes of 1000 Actinobacteria strains.</title>
        <authorList>
            <person name="Klenk H.-P."/>
        </authorList>
    </citation>
    <scope>NUCLEOTIDE SEQUENCE [LARGE SCALE GENOMIC DNA]</scope>
    <source>
        <strain evidence="2">DSM 44228</strain>
    </source>
</reference>